<evidence type="ECO:0000313" key="10">
    <source>
        <dbReference type="Proteomes" id="UP000714817"/>
    </source>
</evidence>
<dbReference type="InterPro" id="IPR018076">
    <property type="entry name" value="T2SS_GspF_dom"/>
</dbReference>
<keyword evidence="5 7" id="KW-1133">Transmembrane helix</keyword>
<feature type="transmembrane region" description="Helical" evidence="7">
    <location>
        <begin position="113"/>
        <end position="136"/>
    </location>
</feature>
<dbReference type="PANTHER" id="PTHR30012:SF0">
    <property type="entry name" value="TYPE II SECRETION SYSTEM PROTEIN F-RELATED"/>
    <property type="match status" value="1"/>
</dbReference>
<keyword evidence="3" id="KW-1003">Cell membrane</keyword>
<dbReference type="EMBL" id="JAGQNY010000013">
    <property type="protein sequence ID" value="MCA9302368.1"/>
    <property type="molecule type" value="Genomic_DNA"/>
</dbReference>
<reference evidence="9" key="2">
    <citation type="journal article" date="2021" name="Microbiome">
        <title>Successional dynamics and alternative stable states in a saline activated sludge microbial community over 9 years.</title>
        <authorList>
            <person name="Wang Y."/>
            <person name="Ye J."/>
            <person name="Ju F."/>
            <person name="Liu L."/>
            <person name="Boyd J.A."/>
            <person name="Deng Y."/>
            <person name="Parks D.H."/>
            <person name="Jiang X."/>
            <person name="Yin X."/>
            <person name="Woodcroft B.J."/>
            <person name="Tyson G.W."/>
            <person name="Hugenholtz P."/>
            <person name="Polz M.F."/>
            <person name="Zhang T."/>
        </authorList>
    </citation>
    <scope>NUCLEOTIDE SEQUENCE</scope>
    <source>
        <strain evidence="9">HKST-UBA80</strain>
    </source>
</reference>
<evidence type="ECO:0000313" key="9">
    <source>
        <dbReference type="EMBL" id="MCA9302368.1"/>
    </source>
</evidence>
<evidence type="ECO:0000256" key="5">
    <source>
        <dbReference type="ARBA" id="ARBA00022989"/>
    </source>
</evidence>
<comment type="similarity">
    <text evidence="2">Belongs to the GSP F family.</text>
</comment>
<organism evidence="9 10">
    <name type="scientific">candidate division WWE3 bacterium</name>
    <dbReference type="NCBI Taxonomy" id="2053526"/>
    <lineage>
        <taxon>Bacteria</taxon>
        <taxon>Katanobacteria</taxon>
    </lineage>
</organism>
<evidence type="ECO:0000259" key="8">
    <source>
        <dbReference type="Pfam" id="PF00482"/>
    </source>
</evidence>
<protein>
    <submittedName>
        <fullName evidence="9">Type II secretion system F family protein</fullName>
    </submittedName>
</protein>
<evidence type="ECO:0000256" key="6">
    <source>
        <dbReference type="ARBA" id="ARBA00023136"/>
    </source>
</evidence>
<keyword evidence="4 7" id="KW-0812">Transmembrane</keyword>
<dbReference type="Pfam" id="PF00482">
    <property type="entry name" value="T2SSF"/>
    <property type="match status" value="2"/>
</dbReference>
<dbReference type="AlphaFoldDB" id="A0A955E220"/>
<proteinExistence type="inferred from homology"/>
<dbReference type="Proteomes" id="UP000714817">
    <property type="component" value="Unassembled WGS sequence"/>
</dbReference>
<evidence type="ECO:0000256" key="4">
    <source>
        <dbReference type="ARBA" id="ARBA00022692"/>
    </source>
</evidence>
<evidence type="ECO:0000256" key="2">
    <source>
        <dbReference type="ARBA" id="ARBA00005745"/>
    </source>
</evidence>
<dbReference type="GO" id="GO:0005886">
    <property type="term" value="C:plasma membrane"/>
    <property type="evidence" value="ECO:0007669"/>
    <property type="project" value="UniProtKB-SubCell"/>
</dbReference>
<dbReference type="Gene3D" id="1.20.81.30">
    <property type="entry name" value="Type II secretion system (T2SS), domain F"/>
    <property type="match status" value="2"/>
</dbReference>
<feature type="transmembrane region" description="Helical" evidence="7">
    <location>
        <begin position="156"/>
        <end position="186"/>
    </location>
</feature>
<dbReference type="PRINTS" id="PR00812">
    <property type="entry name" value="BCTERIALGSPF"/>
</dbReference>
<feature type="transmembrane region" description="Helical" evidence="7">
    <location>
        <begin position="319"/>
        <end position="340"/>
    </location>
</feature>
<dbReference type="InterPro" id="IPR003004">
    <property type="entry name" value="GspF/PilC"/>
</dbReference>
<feature type="domain" description="Type II secretion system protein GspF" evidence="8">
    <location>
        <begin position="221"/>
        <end position="338"/>
    </location>
</feature>
<evidence type="ECO:0000256" key="3">
    <source>
        <dbReference type="ARBA" id="ARBA00022475"/>
    </source>
</evidence>
<reference evidence="9" key="1">
    <citation type="submission" date="2020-04" db="EMBL/GenBank/DDBJ databases">
        <authorList>
            <person name="Zhang T."/>
        </authorList>
    </citation>
    <scope>NUCLEOTIDE SEQUENCE</scope>
    <source>
        <strain evidence="9">HKST-UBA80</strain>
    </source>
</reference>
<evidence type="ECO:0000256" key="1">
    <source>
        <dbReference type="ARBA" id="ARBA00004651"/>
    </source>
</evidence>
<accession>A0A955E220</accession>
<comment type="subcellular location">
    <subcellularLocation>
        <location evidence="1">Cell membrane</location>
        <topology evidence="1">Multi-pass membrane protein</topology>
    </subcellularLocation>
</comment>
<comment type="caution">
    <text evidence="9">The sequence shown here is derived from an EMBL/GenBank/DDBJ whole genome shotgun (WGS) entry which is preliminary data.</text>
</comment>
<gene>
    <name evidence="9" type="ORF">KDA10_03370</name>
</gene>
<evidence type="ECO:0000256" key="7">
    <source>
        <dbReference type="SAM" id="Phobius"/>
    </source>
</evidence>
<feature type="domain" description="Type II secretion system protein GspF" evidence="8">
    <location>
        <begin position="16"/>
        <end position="137"/>
    </location>
</feature>
<keyword evidence="6 7" id="KW-0472">Membrane</keyword>
<sequence length="349" mass="38731">MRKTINLRTKEKIEMLDNLRTLLVAGIPIITALDELIEESKGPVHKVLLSVRHDVSEGKSLFSSLDALENTMDKVTLNLIKSAEQSGSLEETLKDIIIFLKRSEEFSSKIKAALLYPTMVVALFLGILLIILYYVIPRISSVFYKLKVDIPITTRVLIIVSNFFVENTVAILSGLLFISVMVSVLYHFKKRSLQTLTFSLPLMRNLAKKLDLARFTGDFEVLLRSGMPINQALDYSGDVVLQKKTANAIKKSAEAVGEGASLADGLRKSKNVFPTSMIRITEVGEKSGSLEQSMSTLAEKFNKDIDENLKTITVVLEPVLLIIIGIFVGSIMLSIIAPIYKLIGEITPR</sequence>
<dbReference type="PANTHER" id="PTHR30012">
    <property type="entry name" value="GENERAL SECRETION PATHWAY PROTEIN"/>
    <property type="match status" value="1"/>
</dbReference>
<dbReference type="InterPro" id="IPR042094">
    <property type="entry name" value="T2SS_GspF_sf"/>
</dbReference>
<name>A0A955E220_UNCKA</name>